<accession>A0A820S9B7</accession>
<gene>
    <name evidence="1" type="ORF">KXQ929_LOCUS53871</name>
</gene>
<feature type="non-terminal residue" evidence="1">
    <location>
        <position position="48"/>
    </location>
</feature>
<evidence type="ECO:0000313" key="1">
    <source>
        <dbReference type="EMBL" id="CAF4449577.1"/>
    </source>
</evidence>
<evidence type="ECO:0000313" key="2">
    <source>
        <dbReference type="Proteomes" id="UP000663868"/>
    </source>
</evidence>
<reference evidence="1" key="1">
    <citation type="submission" date="2021-02" db="EMBL/GenBank/DDBJ databases">
        <authorList>
            <person name="Nowell W R."/>
        </authorList>
    </citation>
    <scope>NUCLEOTIDE SEQUENCE</scope>
</reference>
<dbReference type="EMBL" id="CAJOBB010031295">
    <property type="protein sequence ID" value="CAF4449577.1"/>
    <property type="molecule type" value="Genomic_DNA"/>
</dbReference>
<comment type="caution">
    <text evidence="1">The sequence shown here is derived from an EMBL/GenBank/DDBJ whole genome shotgun (WGS) entry which is preliminary data.</text>
</comment>
<proteinExistence type="predicted"/>
<protein>
    <submittedName>
        <fullName evidence="1">Uncharacterized protein</fullName>
    </submittedName>
</protein>
<dbReference type="Proteomes" id="UP000663868">
    <property type="component" value="Unassembled WGS sequence"/>
</dbReference>
<organism evidence="1 2">
    <name type="scientific">Adineta steineri</name>
    <dbReference type="NCBI Taxonomy" id="433720"/>
    <lineage>
        <taxon>Eukaryota</taxon>
        <taxon>Metazoa</taxon>
        <taxon>Spiralia</taxon>
        <taxon>Gnathifera</taxon>
        <taxon>Rotifera</taxon>
        <taxon>Eurotatoria</taxon>
        <taxon>Bdelloidea</taxon>
        <taxon>Adinetida</taxon>
        <taxon>Adinetidae</taxon>
        <taxon>Adineta</taxon>
    </lineage>
</organism>
<sequence length="48" mass="5604">FRYTHLLTYLGMRNGYDKIDNTVYVGILPTIAMQKYLIEHEKVNAVIS</sequence>
<dbReference type="AlphaFoldDB" id="A0A820S9B7"/>
<feature type="non-terminal residue" evidence="1">
    <location>
        <position position="1"/>
    </location>
</feature>
<name>A0A820S9B7_9BILA</name>